<dbReference type="Gene3D" id="3.30.300.30">
    <property type="match status" value="1"/>
</dbReference>
<accession>A0ABT7A7F0</accession>
<gene>
    <name evidence="2" type="ORF">NMN56_032345</name>
</gene>
<dbReference type="InterPro" id="IPR045851">
    <property type="entry name" value="AMP-bd_C_sf"/>
</dbReference>
<keyword evidence="3" id="KW-1185">Reference proteome</keyword>
<sequence length="476" mass="50290">MTRSGRLLDPAEAPGAVGITHRVLSTADALHGLGVRSSDRVLIQGDNSAPYLVTLLALMRLGTSLVPVDHRQTVPADLELSARQAGAGWLLTSGAVADLPGVKTVDYRALPTTDAGAGAGAARGAGADAQLDLSEWFARDDAVILWSSGTTGRPKGVVRSGRAVRGNTLRTIEAMGYGPDDVLAPLLPFSHQYGLSVVLLWWMAGCTLLVTPYQHIGTAVEQAAEYGATAVDAAPVTYHTLLGVLRRRPALRGPLANVRIWGVGGAPLAAPLAREFEETLGRPLLDGYGMTELGNIALATPGDPVHCGRPLPGVRVRVVRDGAEAVPGESGHVEVSSPDLMEGYLLPDGTLDPAPAGEWYATGDLGLLDAGGRLTVLGRDRAVDRMGFTLYPERLERKAEACGRGVKVVAVEDERRGHSLHFVVEDPGGGLPEEWRARIVAHLAEYEWPNTVHVVREFPTRGPGKVDVAALRALLG</sequence>
<dbReference type="CDD" id="cd04433">
    <property type="entry name" value="AFD_class_I"/>
    <property type="match status" value="1"/>
</dbReference>
<dbReference type="EMBL" id="JANCPR020000042">
    <property type="protein sequence ID" value="MDJ1136558.1"/>
    <property type="molecule type" value="Genomic_DNA"/>
</dbReference>
<feature type="domain" description="AMP-dependent synthetase/ligase" evidence="1">
    <location>
        <begin position="21"/>
        <end position="345"/>
    </location>
</feature>
<evidence type="ECO:0000259" key="1">
    <source>
        <dbReference type="Pfam" id="PF00501"/>
    </source>
</evidence>
<dbReference type="InterPro" id="IPR000873">
    <property type="entry name" value="AMP-dep_synth/lig_dom"/>
</dbReference>
<dbReference type="SUPFAM" id="SSF56801">
    <property type="entry name" value="Acetyl-CoA synthetase-like"/>
    <property type="match status" value="1"/>
</dbReference>
<comment type="caution">
    <text evidence="2">The sequence shown here is derived from an EMBL/GenBank/DDBJ whole genome shotgun (WGS) entry which is preliminary data.</text>
</comment>
<name>A0ABT7A7F0_9ACTN</name>
<protein>
    <submittedName>
        <fullName evidence="2">Class I adenylate-forming enzyme family protein</fullName>
    </submittedName>
</protein>
<dbReference type="InterPro" id="IPR042099">
    <property type="entry name" value="ANL_N_sf"/>
</dbReference>
<dbReference type="PROSITE" id="PS00455">
    <property type="entry name" value="AMP_BINDING"/>
    <property type="match status" value="1"/>
</dbReference>
<reference evidence="2 3" key="1">
    <citation type="submission" date="2023-05" db="EMBL/GenBank/DDBJ databases">
        <title>Streptantibioticus silvisoli sp. nov., acidotolerant actinomycetes 1 from pine litter.</title>
        <authorList>
            <person name="Swiecimska M."/>
            <person name="Golinska P."/>
            <person name="Sangal V."/>
            <person name="Wachnowicz B."/>
            <person name="Goodfellow M."/>
        </authorList>
    </citation>
    <scope>NUCLEOTIDE SEQUENCE [LARGE SCALE GENOMIC DNA]</scope>
    <source>
        <strain evidence="2 3">DSM 42109</strain>
    </source>
</reference>
<dbReference type="InterPro" id="IPR020845">
    <property type="entry name" value="AMP-binding_CS"/>
</dbReference>
<dbReference type="InterPro" id="IPR050237">
    <property type="entry name" value="ATP-dep_AMP-bd_enzyme"/>
</dbReference>
<dbReference type="PANTHER" id="PTHR43767">
    <property type="entry name" value="LONG-CHAIN-FATTY-ACID--COA LIGASE"/>
    <property type="match status" value="1"/>
</dbReference>
<proteinExistence type="predicted"/>
<dbReference type="Pfam" id="PF00501">
    <property type="entry name" value="AMP-binding"/>
    <property type="match status" value="1"/>
</dbReference>
<dbReference type="RefSeq" id="WP_274046813.1">
    <property type="nucleotide sequence ID" value="NZ_JANCPR020000042.1"/>
</dbReference>
<evidence type="ECO:0000313" key="2">
    <source>
        <dbReference type="EMBL" id="MDJ1136558.1"/>
    </source>
</evidence>
<dbReference type="PANTHER" id="PTHR43767:SF1">
    <property type="entry name" value="NONRIBOSOMAL PEPTIDE SYNTHASE PES1 (EUROFUNG)-RELATED"/>
    <property type="match status" value="1"/>
</dbReference>
<dbReference type="Gene3D" id="3.40.50.12780">
    <property type="entry name" value="N-terminal domain of ligase-like"/>
    <property type="match status" value="1"/>
</dbReference>
<organism evidence="2 3">
    <name type="scientific">Streptomyces iconiensis</name>
    <dbReference type="NCBI Taxonomy" id="1384038"/>
    <lineage>
        <taxon>Bacteria</taxon>
        <taxon>Bacillati</taxon>
        <taxon>Actinomycetota</taxon>
        <taxon>Actinomycetes</taxon>
        <taxon>Kitasatosporales</taxon>
        <taxon>Streptomycetaceae</taxon>
        <taxon>Streptomyces</taxon>
    </lineage>
</organism>
<evidence type="ECO:0000313" key="3">
    <source>
        <dbReference type="Proteomes" id="UP001214441"/>
    </source>
</evidence>
<dbReference type="Proteomes" id="UP001214441">
    <property type="component" value="Unassembled WGS sequence"/>
</dbReference>